<accession>A0A3R6AXX6</accession>
<dbReference type="InterPro" id="IPR002869">
    <property type="entry name" value="Pyrv_flavodox_OxRed_cen"/>
</dbReference>
<evidence type="ECO:0000259" key="2">
    <source>
        <dbReference type="Pfam" id="PF01558"/>
    </source>
</evidence>
<dbReference type="PANTHER" id="PTHR43854">
    <property type="entry name" value="INDOLEPYRUVATE OXIDOREDUCTASE SUBUNIT IORB"/>
    <property type="match status" value="1"/>
</dbReference>
<keyword evidence="1" id="KW-0560">Oxidoreductase</keyword>
<keyword evidence="3" id="KW-0670">Pyruvate</keyword>
<dbReference type="OrthoDB" id="9789125at2"/>
<dbReference type="InterPro" id="IPR052198">
    <property type="entry name" value="IorB_Oxidoreductase"/>
</dbReference>
<reference evidence="3 4" key="1">
    <citation type="submission" date="2019-01" db="EMBL/GenBank/DDBJ databases">
        <title>Geovibrio thiophilus DSM 11263, complete genome.</title>
        <authorList>
            <person name="Spring S."/>
            <person name="Bunk B."/>
            <person name="Sproer C."/>
        </authorList>
    </citation>
    <scope>NUCLEOTIDE SEQUENCE [LARGE SCALE GENOMIC DNA]</scope>
    <source>
        <strain evidence="3 4">DSM 11263</strain>
    </source>
</reference>
<dbReference type="SUPFAM" id="SSF53323">
    <property type="entry name" value="Pyruvate-ferredoxin oxidoreductase, PFOR, domain III"/>
    <property type="match status" value="1"/>
</dbReference>
<evidence type="ECO:0000313" key="4">
    <source>
        <dbReference type="Proteomes" id="UP000287502"/>
    </source>
</evidence>
<evidence type="ECO:0000256" key="1">
    <source>
        <dbReference type="ARBA" id="ARBA00023002"/>
    </source>
</evidence>
<name>A0A3R6AXX6_9BACT</name>
<gene>
    <name evidence="3" type="ORF">EP073_06560</name>
</gene>
<dbReference type="GO" id="GO:0016903">
    <property type="term" value="F:oxidoreductase activity, acting on the aldehyde or oxo group of donors"/>
    <property type="evidence" value="ECO:0007669"/>
    <property type="project" value="InterPro"/>
</dbReference>
<keyword evidence="4" id="KW-1185">Reference proteome</keyword>
<dbReference type="Proteomes" id="UP000287502">
    <property type="component" value="Chromosome"/>
</dbReference>
<dbReference type="KEGG" id="gtl:EP073_06560"/>
<evidence type="ECO:0000313" key="3">
    <source>
        <dbReference type="EMBL" id="QAR33077.1"/>
    </source>
</evidence>
<dbReference type="RefSeq" id="WP_128466363.1">
    <property type="nucleotide sequence ID" value="NZ_CP035108.1"/>
</dbReference>
<dbReference type="AlphaFoldDB" id="A0A3R6AXX6"/>
<sequence length="190" mass="20258">MKDINILMIGVGGQGTVLSSDIVCDVALAGDADVKKSEIHGMAQRGGSVVSHVRIGAKVLSPVIPIGEADIVISFENMEFLRYPEYAGKNTSLVVSTHRIYPPSVAGGQEAYPAEQTEDTKKAFKEVFEIDAMKTATAIGNSKVAGMVMLGKLAALLPFDADLWRAVISKKVPPKTVDMNLAAFNAGYQF</sequence>
<proteinExistence type="predicted"/>
<dbReference type="InterPro" id="IPR019752">
    <property type="entry name" value="Pyrv/ketoisovalerate_OxRed_cat"/>
</dbReference>
<dbReference type="PANTHER" id="PTHR43854:SF1">
    <property type="entry name" value="INDOLEPYRUVATE OXIDOREDUCTASE SUBUNIT IORB"/>
    <property type="match status" value="1"/>
</dbReference>
<dbReference type="Gene3D" id="3.40.920.10">
    <property type="entry name" value="Pyruvate-ferredoxin oxidoreductase, PFOR, domain III"/>
    <property type="match status" value="1"/>
</dbReference>
<feature type="domain" description="Pyruvate/ketoisovalerate oxidoreductase catalytic" evidence="2">
    <location>
        <begin position="12"/>
        <end position="189"/>
    </location>
</feature>
<dbReference type="EMBL" id="CP035108">
    <property type="protein sequence ID" value="QAR33077.1"/>
    <property type="molecule type" value="Genomic_DNA"/>
</dbReference>
<protein>
    <submittedName>
        <fullName evidence="3">Indolepyruvate oxidoreductase subunit beta</fullName>
    </submittedName>
</protein>
<dbReference type="Pfam" id="PF01558">
    <property type="entry name" value="POR"/>
    <property type="match status" value="1"/>
</dbReference>
<organism evidence="3 4">
    <name type="scientific">Geovibrio thiophilus</name>
    <dbReference type="NCBI Taxonomy" id="139438"/>
    <lineage>
        <taxon>Bacteria</taxon>
        <taxon>Pseudomonadati</taxon>
        <taxon>Deferribacterota</taxon>
        <taxon>Deferribacteres</taxon>
        <taxon>Deferribacterales</taxon>
        <taxon>Geovibrionaceae</taxon>
        <taxon>Geovibrio</taxon>
    </lineage>
</organism>